<evidence type="ECO:0000256" key="1">
    <source>
        <dbReference type="SAM" id="MobiDB-lite"/>
    </source>
</evidence>
<protein>
    <submittedName>
        <fullName evidence="2">(rape) hypothetical protein</fullName>
    </submittedName>
</protein>
<feature type="region of interest" description="Disordered" evidence="1">
    <location>
        <begin position="1"/>
        <end position="65"/>
    </location>
</feature>
<evidence type="ECO:0000313" key="2">
    <source>
        <dbReference type="EMBL" id="CAF2154865.1"/>
    </source>
</evidence>
<name>A0A816Y3A2_BRANA</name>
<gene>
    <name evidence="2" type="ORF">DARMORV10_A01P38230.1</name>
</gene>
<feature type="compositionally biased region" description="Polar residues" evidence="1">
    <location>
        <begin position="26"/>
        <end position="35"/>
    </location>
</feature>
<sequence>MANRGVESSRAPPGSVSKGPIVGTFGTPSSSTGMSLSMAERSGPGAAVTAMNGDTRSLSDVKPRIPDEAERSKVWKLAEISERSQLRTLRLPDTLLPGRKTVQDLASPQHQVQISSRGEGLISASSAQATQVIIIHFEWRRALRFVGYIFLLIGSR</sequence>
<reference evidence="2" key="1">
    <citation type="submission" date="2021-01" db="EMBL/GenBank/DDBJ databases">
        <authorList>
            <consortium name="Genoscope - CEA"/>
            <person name="William W."/>
        </authorList>
    </citation>
    <scope>NUCLEOTIDE SEQUENCE</scope>
</reference>
<dbReference type="Proteomes" id="UP001295469">
    <property type="component" value="Chromosome A01"/>
</dbReference>
<organism evidence="2">
    <name type="scientific">Brassica napus</name>
    <name type="common">Rape</name>
    <dbReference type="NCBI Taxonomy" id="3708"/>
    <lineage>
        <taxon>Eukaryota</taxon>
        <taxon>Viridiplantae</taxon>
        <taxon>Streptophyta</taxon>
        <taxon>Embryophyta</taxon>
        <taxon>Tracheophyta</taxon>
        <taxon>Spermatophyta</taxon>
        <taxon>Magnoliopsida</taxon>
        <taxon>eudicotyledons</taxon>
        <taxon>Gunneridae</taxon>
        <taxon>Pentapetalae</taxon>
        <taxon>rosids</taxon>
        <taxon>malvids</taxon>
        <taxon>Brassicales</taxon>
        <taxon>Brassicaceae</taxon>
        <taxon>Brassiceae</taxon>
        <taxon>Brassica</taxon>
    </lineage>
</organism>
<proteinExistence type="predicted"/>
<accession>A0A816Y3A2</accession>
<dbReference type="EMBL" id="HG994355">
    <property type="protein sequence ID" value="CAF2154865.1"/>
    <property type="molecule type" value="Genomic_DNA"/>
</dbReference>
<dbReference type="AlphaFoldDB" id="A0A816Y3A2"/>